<dbReference type="GO" id="GO:0003989">
    <property type="term" value="F:acetyl-CoA carboxylase activity"/>
    <property type="evidence" value="ECO:0007669"/>
    <property type="project" value="InterPro"/>
</dbReference>
<keyword evidence="3" id="KW-1185">Reference proteome</keyword>
<sequence>MFTEEGEPLKTPRRKMAIDESIEDLVRAPLAMEDALIALCDHSNPTLQRRVVNTYIRRVYQRHLCFVDSGTEITNELPPRVDKGNMIHIALIGSNNQMSTLLDRYNMIQFSGFLPFPLDSLREEELQRRQAVMGTGGKVKDLKGISVDLLVQGMMVNARVISVLENGIMLSFLTYFTRCVDMFYLENAFQTRIRKDIYAQNKKASKLCNLLPKAVWNAPALGGSSCIYIHIVYNKIVGCLREEDYISDLLVLMLKQTNGAPLEERLARSYEWSILRFFAGTVLLGLFPARSKEDSSHSFFLSATSRHSAADRTITSSLLPAARFWRASHFDLVPLLASVLLAATVEVTISDLGT</sequence>
<accession>A0A8J5EMX2</accession>
<dbReference type="GO" id="GO:0032040">
    <property type="term" value="C:small-subunit processome"/>
    <property type="evidence" value="ECO:0007669"/>
    <property type="project" value="TreeGrafter"/>
</dbReference>
<dbReference type="Proteomes" id="UP000734854">
    <property type="component" value="Unassembled WGS sequence"/>
</dbReference>
<name>A0A8J5EMX2_ZINOF</name>
<dbReference type="InterPro" id="IPR045209">
    <property type="entry name" value="Rrp5"/>
</dbReference>
<dbReference type="AlphaFoldDB" id="A0A8J5EMX2"/>
<dbReference type="EMBL" id="JACMSC010000104">
    <property type="protein sequence ID" value="KAG6466951.1"/>
    <property type="molecule type" value="Genomic_DNA"/>
</dbReference>
<dbReference type="GO" id="GO:0005524">
    <property type="term" value="F:ATP binding"/>
    <property type="evidence" value="ECO:0007669"/>
    <property type="project" value="InterPro"/>
</dbReference>
<gene>
    <name evidence="2" type="ORF">ZIOFF_075269</name>
</gene>
<evidence type="ECO:0000313" key="3">
    <source>
        <dbReference type="Proteomes" id="UP000734854"/>
    </source>
</evidence>
<proteinExistence type="predicted"/>
<dbReference type="Pfam" id="PF08326">
    <property type="entry name" value="ACC_central"/>
    <property type="match status" value="1"/>
</dbReference>
<evidence type="ECO:0000259" key="1">
    <source>
        <dbReference type="Pfam" id="PF08326"/>
    </source>
</evidence>
<dbReference type="InterPro" id="IPR013537">
    <property type="entry name" value="AcCoA_COase_cen"/>
</dbReference>
<dbReference type="PANTHER" id="PTHR23270:SF10">
    <property type="entry name" value="PROTEIN RRP5 HOMOLOG"/>
    <property type="match status" value="1"/>
</dbReference>
<comment type="caution">
    <text evidence="2">The sequence shown here is derived from an EMBL/GenBank/DDBJ whole genome shotgun (WGS) entry which is preliminary data.</text>
</comment>
<dbReference type="GO" id="GO:0006364">
    <property type="term" value="P:rRNA processing"/>
    <property type="evidence" value="ECO:0007669"/>
    <property type="project" value="InterPro"/>
</dbReference>
<dbReference type="GO" id="GO:0003723">
    <property type="term" value="F:RNA binding"/>
    <property type="evidence" value="ECO:0007669"/>
    <property type="project" value="TreeGrafter"/>
</dbReference>
<reference evidence="2 3" key="1">
    <citation type="submission" date="2020-08" db="EMBL/GenBank/DDBJ databases">
        <title>Plant Genome Project.</title>
        <authorList>
            <person name="Zhang R.-G."/>
        </authorList>
    </citation>
    <scope>NUCLEOTIDE SEQUENCE [LARGE SCALE GENOMIC DNA]</scope>
    <source>
        <tissue evidence="2">Rhizome</tissue>
    </source>
</reference>
<organism evidence="2 3">
    <name type="scientific">Zingiber officinale</name>
    <name type="common">Ginger</name>
    <name type="synonym">Amomum zingiber</name>
    <dbReference type="NCBI Taxonomy" id="94328"/>
    <lineage>
        <taxon>Eukaryota</taxon>
        <taxon>Viridiplantae</taxon>
        <taxon>Streptophyta</taxon>
        <taxon>Embryophyta</taxon>
        <taxon>Tracheophyta</taxon>
        <taxon>Spermatophyta</taxon>
        <taxon>Magnoliopsida</taxon>
        <taxon>Liliopsida</taxon>
        <taxon>Zingiberales</taxon>
        <taxon>Zingiberaceae</taxon>
        <taxon>Zingiber</taxon>
    </lineage>
</organism>
<dbReference type="GO" id="GO:0006633">
    <property type="term" value="P:fatty acid biosynthetic process"/>
    <property type="evidence" value="ECO:0007669"/>
    <property type="project" value="InterPro"/>
</dbReference>
<evidence type="ECO:0000313" key="2">
    <source>
        <dbReference type="EMBL" id="KAG6466951.1"/>
    </source>
</evidence>
<feature type="domain" description="Acetyl-CoA carboxylase central" evidence="1">
    <location>
        <begin position="3"/>
        <end position="63"/>
    </location>
</feature>
<dbReference type="PANTHER" id="PTHR23270">
    <property type="entry name" value="PROGRAMMED CELL DEATH PROTEIN 11 PRE-RRNA PROCESSING PROTEIN RRP5"/>
    <property type="match status" value="1"/>
</dbReference>
<protein>
    <recommendedName>
        <fullName evidence="1">Acetyl-CoA carboxylase central domain-containing protein</fullName>
    </recommendedName>
</protein>